<name>A0A165D0E6_9APHY</name>
<feature type="region of interest" description="Disordered" evidence="3">
    <location>
        <begin position="2120"/>
        <end position="2175"/>
    </location>
</feature>
<dbReference type="CDD" id="cd06224">
    <property type="entry name" value="REM"/>
    <property type="match status" value="1"/>
</dbReference>
<reference evidence="6 7" key="1">
    <citation type="journal article" date="2016" name="Mol. Biol. Evol.">
        <title>Comparative Genomics of Early-Diverging Mushroom-Forming Fungi Provides Insights into the Origins of Lignocellulose Decay Capabilities.</title>
        <authorList>
            <person name="Nagy L.G."/>
            <person name="Riley R."/>
            <person name="Tritt A."/>
            <person name="Adam C."/>
            <person name="Daum C."/>
            <person name="Floudas D."/>
            <person name="Sun H."/>
            <person name="Yadav J.S."/>
            <person name="Pangilinan J."/>
            <person name="Larsson K.H."/>
            <person name="Matsuura K."/>
            <person name="Barry K."/>
            <person name="Labutti K."/>
            <person name="Kuo R."/>
            <person name="Ohm R.A."/>
            <person name="Bhattacharya S.S."/>
            <person name="Shirouzu T."/>
            <person name="Yoshinaga Y."/>
            <person name="Martin F.M."/>
            <person name="Grigoriev I.V."/>
            <person name="Hibbett D.S."/>
        </authorList>
    </citation>
    <scope>NUCLEOTIDE SEQUENCE [LARGE SCALE GENOMIC DNA]</scope>
    <source>
        <strain evidence="6 7">93-53</strain>
    </source>
</reference>
<feature type="region of interest" description="Disordered" evidence="3">
    <location>
        <begin position="823"/>
        <end position="844"/>
    </location>
</feature>
<dbReference type="PANTHER" id="PTHR23176">
    <property type="entry name" value="RHO/RAC/CDC GTPASE-ACTIVATING PROTEIN"/>
    <property type="match status" value="1"/>
</dbReference>
<dbReference type="InterPro" id="IPR000651">
    <property type="entry name" value="Ras-like_Gua-exchang_fac_N"/>
</dbReference>
<dbReference type="GO" id="GO:0007264">
    <property type="term" value="P:small GTPase-mediated signal transduction"/>
    <property type="evidence" value="ECO:0007669"/>
    <property type="project" value="InterPro"/>
</dbReference>
<evidence type="ECO:0000313" key="7">
    <source>
        <dbReference type="Proteomes" id="UP000076871"/>
    </source>
</evidence>
<evidence type="ECO:0000256" key="1">
    <source>
        <dbReference type="ARBA" id="ARBA00022468"/>
    </source>
</evidence>
<dbReference type="Gene3D" id="2.30.29.30">
    <property type="entry name" value="Pleckstrin-homology domain (PH domain)/Phosphotyrosine-binding domain (PTB)"/>
    <property type="match status" value="1"/>
</dbReference>
<dbReference type="InterPro" id="IPR011993">
    <property type="entry name" value="PH-like_dom_sf"/>
</dbReference>
<feature type="region of interest" description="Disordered" evidence="3">
    <location>
        <begin position="289"/>
        <end position="385"/>
    </location>
</feature>
<evidence type="ECO:0000256" key="3">
    <source>
        <dbReference type="SAM" id="MobiDB-lite"/>
    </source>
</evidence>
<dbReference type="GO" id="GO:0005096">
    <property type="term" value="F:GTPase activator activity"/>
    <property type="evidence" value="ECO:0007669"/>
    <property type="project" value="UniProtKB-KW"/>
</dbReference>
<accession>A0A165D0E6</accession>
<feature type="compositionally biased region" description="Low complexity" evidence="3">
    <location>
        <begin position="229"/>
        <end position="263"/>
    </location>
</feature>
<dbReference type="Pfam" id="PF00620">
    <property type="entry name" value="RhoGAP"/>
    <property type="match status" value="1"/>
</dbReference>
<dbReference type="EMBL" id="KV427640">
    <property type="protein sequence ID" value="KZT03884.1"/>
    <property type="molecule type" value="Genomic_DNA"/>
</dbReference>
<dbReference type="OrthoDB" id="79452at2759"/>
<feature type="compositionally biased region" description="Polar residues" evidence="3">
    <location>
        <begin position="1149"/>
        <end position="1164"/>
    </location>
</feature>
<dbReference type="PANTHER" id="PTHR23176:SF129">
    <property type="entry name" value="RHO GTPASE ACTIVATING PROTEIN AT 16F, ISOFORM E-RELATED"/>
    <property type="match status" value="1"/>
</dbReference>
<dbReference type="STRING" id="1314785.A0A165D0E6"/>
<feature type="compositionally biased region" description="Polar residues" evidence="3">
    <location>
        <begin position="40"/>
        <end position="79"/>
    </location>
</feature>
<dbReference type="SMART" id="SM00324">
    <property type="entry name" value="RhoGAP"/>
    <property type="match status" value="1"/>
</dbReference>
<feature type="region of interest" description="Disordered" evidence="3">
    <location>
        <begin position="1"/>
        <end position="263"/>
    </location>
</feature>
<dbReference type="InParanoid" id="A0A165D0E6"/>
<organism evidence="6 7">
    <name type="scientific">Laetiporus sulphureus 93-53</name>
    <dbReference type="NCBI Taxonomy" id="1314785"/>
    <lineage>
        <taxon>Eukaryota</taxon>
        <taxon>Fungi</taxon>
        <taxon>Dikarya</taxon>
        <taxon>Basidiomycota</taxon>
        <taxon>Agaricomycotina</taxon>
        <taxon>Agaricomycetes</taxon>
        <taxon>Polyporales</taxon>
        <taxon>Laetiporus</taxon>
    </lineage>
</organism>
<gene>
    <name evidence="6" type="ORF">LAESUDRAFT_728564</name>
</gene>
<feature type="compositionally biased region" description="Low complexity" evidence="3">
    <location>
        <begin position="1130"/>
        <end position="1146"/>
    </location>
</feature>
<feature type="compositionally biased region" description="Polar residues" evidence="3">
    <location>
        <begin position="135"/>
        <end position="145"/>
    </location>
</feature>
<dbReference type="InterPro" id="IPR008936">
    <property type="entry name" value="Rho_GTPase_activation_prot"/>
</dbReference>
<dbReference type="CDD" id="cd00159">
    <property type="entry name" value="RhoGAP"/>
    <property type="match status" value="1"/>
</dbReference>
<evidence type="ECO:0008006" key="8">
    <source>
        <dbReference type="Google" id="ProtNLM"/>
    </source>
</evidence>
<evidence type="ECO:0000259" key="4">
    <source>
        <dbReference type="PROSITE" id="PS50212"/>
    </source>
</evidence>
<dbReference type="InterPro" id="IPR001895">
    <property type="entry name" value="RASGEF_cat_dom"/>
</dbReference>
<keyword evidence="1" id="KW-0343">GTPase activation</keyword>
<feature type="domain" description="Rho-GAP" evidence="5">
    <location>
        <begin position="1920"/>
        <end position="2116"/>
    </location>
</feature>
<feature type="compositionally biased region" description="Basic and acidic residues" evidence="3">
    <location>
        <begin position="186"/>
        <end position="195"/>
    </location>
</feature>
<sequence length="2187" mass="241161">MAPRRGASSNSLSPPDITFPGSGGTSPGTSPSSRSASPANGFTQFLTRPTKWFNRSTSANGGRNSVSSNEPRTSTSSGATGRKPKISHPTDPRPFLENLRTPTDKRMTAASRSVLDLSLTHDHSAYDELSGKASPRTSSSPSQPALSRGLGDLRNISRKPWSKSADDLGKLSYQRSSPILTPIDTTIHDKIDQYRTNRGGSVGSMSNAPSPTSSSVMSAQKNYPFPVISQSPSEPLSASPPSRPSIQLATSSPTSTTGAALTLVTSNGSGHVHARSHSFTPRLTSKLAAPKVALQPPPSPRQKGSATSDRQTDRDREKSLSGGSSAASARSPFPFSRSGSGGKTISPVNVSPSRELVPPASVYLAPPKTDSRSDGSGSKSEKRTSQVVYHSGFVNRLVDFSPAVMNMRANYSYMSGGQGALSKGWKPFKLVLKGSKLYFYKPPSDRSAAVKELFATELVTLFEDEGVVNGDAEQHDTQEGGVERGGRLRDRQDMHKRRAYWGRNTHPSLLIAAGRVQGGNLEALVHEAVFATTFPDAITSKPESVDGQGSRVSDSELRENSLGLSESQASWCEFAATVVFSSPVLVGRGDFETEFMRCCSNFVNGAEEKSKDDSRARVRWLAAQYLTYYGTPFNRDAWENWRKDSIPDFPANFEATSKLGGIPQTSSMQALYTASPQLNPAGAGGLELSPDLGAFSPRPNKMMSIVEALGEPPSIAGMAAVRATKTLLASLERDGLTRDILISLDAQLLAHSLSVFNQSLFKNVPDNLTVDLCLGTDSLAPSGIAAGRGQTTSHTTFAAFFGRDDQPHWLTRMVLVQILVPESSGSSTSPTVGSEERHAPASRTSTRAGVIAAWAKVGELCRKTGDECSWRAIFAALCSRPVARLERVWKRVGPEVMSLVQSWVHVEERSGASLSGTPLVIPWAEDSRRRIKASLEKARIDGQNEWRIESLSDARARFEALRTTFALCSKQSVADSSEETHDVEALTDLWRSSFEGRSLNAMASKFVRIDQFMSLSLAAEPRRKGLFEPLYWARTNSSPTFHPLTAVLFPEPLPAVTFINREHLFRGRLESSASISMQDLQNAREIWLRPAADGSMRAQTFKSNGLDLRGTVLPVFDGDLLLLVQPSPEPTSLSRTTSRSRSRPPSLVAESSKTEMSLSRSPSIRVTPGSPPNLDRKPSVIRRNSLPSISQRTSLVISEVNSEKSLRVVVQAGTLDRLVDILVHGLPGVSVSVADDNGEMPLSDNKTREVKVDMDDFSTIWWSVYRTFVTPQVLFELLRKRYFSARLSQSPTVREVNDVVRRRSEILETMNEWINRGGGAQDVLDDLQLHSSFESFLAHCTEELWQHLLDDDAHKQRSLGLLEQLKKTLDLTFRSQTMRPTPVPSLQDSIIESTSSQSFGLDAPDIDRIDAEELVNNLDAMASSTFRNVSQEDLFVTSDLLEVQSADKTGWFLSREPSSIYDEVDIQFMDSYITEVEPSTMISELAQGSLHRMLPQSIRTCVRAFTTLRRWLVSKLAAAKLGLRGRESRMELMLRAVEICRLRNAESFAAQVPLAERPCVRSFVETVLTSAIVSVESRAHYRAWQNVALGRLTTCDTLAALISKPAITSVASRSPLTVDIGWILERMVEVIMMPDVLESAQEGASSLVNYDKRRSLHTLISSVSGSAAVRSRQRRIIDRRDLERLSTIEREVSAMYFDLRTIREEAYREATQAGILGAKKIHRPFQTLVALQQEKNRRDRHLRDRLSREKRQEQQQKDKREEYLTKAMNTRRPPAPTPKQHRNKKSVSSAFFQLMRPISSAFSSDSIASAMKRSPAELDFTPMHKPILVLSVVDARVAQFVNNERSFTFQLDTEDGGHYLLQAIGKAEMKKWMDIIQHVSNVAAKRRLTYLGQNSKVQLADHLLSQPTAASRDPHAVFGVELDFLLRREAINGEVQPGTIPSVLDRLIAEVEARGLMEVGIYRIAGAHSEVNAYKDALNRGEWPITSSTDIHAVCDLIKSWFRVLPGGIFPSPSYNEILEAAARDGVDLPERLSGVRKAVHALPGSQFDLLKRIVEHLDKVTDYEENNQMTAESLATVFSPNLLRSPNNDISLFFANMSAGHRVTKLLIAHYHTIFDDEQEQEVDLERDQDEYELEEPIPEEDEDEDLLCNNGPQSPDDDDLKLPSQPPVLEVNLGSPHSLSFAVSA</sequence>
<feature type="compositionally biased region" description="Acidic residues" evidence="3">
    <location>
        <begin position="2120"/>
        <end position="2148"/>
    </location>
</feature>
<dbReference type="InterPro" id="IPR023578">
    <property type="entry name" value="Ras_GEF_dom_sf"/>
</dbReference>
<feature type="compositionally biased region" description="Basic and acidic residues" evidence="3">
    <location>
        <begin position="310"/>
        <end position="319"/>
    </location>
</feature>
<dbReference type="Gene3D" id="1.20.870.10">
    <property type="entry name" value="Son of sevenless (SoS) protein Chain: S domain 1"/>
    <property type="match status" value="1"/>
</dbReference>
<dbReference type="Gene3D" id="1.10.555.10">
    <property type="entry name" value="Rho GTPase activation protein"/>
    <property type="match status" value="1"/>
</dbReference>
<dbReference type="PROSITE" id="PS50212">
    <property type="entry name" value="RASGEF_NTER"/>
    <property type="match status" value="1"/>
</dbReference>
<dbReference type="PROSITE" id="PS50238">
    <property type="entry name" value="RHOGAP"/>
    <property type="match status" value="1"/>
</dbReference>
<dbReference type="Gene3D" id="1.10.840.10">
    <property type="entry name" value="Ras guanine-nucleotide exchange factors catalytic domain"/>
    <property type="match status" value="1"/>
</dbReference>
<feature type="compositionally biased region" description="Low complexity" evidence="3">
    <location>
        <begin position="27"/>
        <end position="39"/>
    </location>
</feature>
<dbReference type="InterPro" id="IPR000198">
    <property type="entry name" value="RhoGAP_dom"/>
</dbReference>
<feature type="compositionally biased region" description="Basic and acidic residues" evidence="3">
    <location>
        <begin position="119"/>
        <end position="130"/>
    </location>
</feature>
<keyword evidence="7" id="KW-1185">Reference proteome</keyword>
<dbReference type="SMART" id="SM00147">
    <property type="entry name" value="RasGEF"/>
    <property type="match status" value="1"/>
</dbReference>
<feature type="region of interest" description="Disordered" evidence="3">
    <location>
        <begin position="1127"/>
        <end position="1183"/>
    </location>
</feature>
<dbReference type="SUPFAM" id="SSF48350">
    <property type="entry name" value="GTPase activation domain, GAP"/>
    <property type="match status" value="1"/>
</dbReference>
<evidence type="ECO:0000259" key="5">
    <source>
        <dbReference type="PROSITE" id="PS50238"/>
    </source>
</evidence>
<feature type="compositionally biased region" description="Low complexity" evidence="3">
    <location>
        <begin position="823"/>
        <end position="833"/>
    </location>
</feature>
<dbReference type="GeneID" id="63826491"/>
<feature type="compositionally biased region" description="Basic and acidic residues" evidence="3">
    <location>
        <begin position="1736"/>
        <end position="1764"/>
    </location>
</feature>
<keyword evidence="2" id="KW-0344">Guanine-nucleotide releasing factor</keyword>
<feature type="domain" description="N-terminal Ras-GEF" evidence="4">
    <location>
        <begin position="1206"/>
        <end position="1366"/>
    </location>
</feature>
<protein>
    <recommendedName>
        <fullName evidence="8">Rho GTPase activation protein</fullName>
    </recommendedName>
</protein>
<feature type="compositionally biased region" description="Low complexity" evidence="3">
    <location>
        <begin position="204"/>
        <end position="219"/>
    </location>
</feature>
<dbReference type="GO" id="GO:0005085">
    <property type="term" value="F:guanyl-nucleotide exchange factor activity"/>
    <property type="evidence" value="ECO:0007669"/>
    <property type="project" value="UniProtKB-KW"/>
</dbReference>
<dbReference type="InterPro" id="IPR036964">
    <property type="entry name" value="RASGEF_cat_dom_sf"/>
</dbReference>
<dbReference type="InterPro" id="IPR050729">
    <property type="entry name" value="Rho-GAP"/>
</dbReference>
<feature type="compositionally biased region" description="Basic and acidic residues" evidence="3">
    <location>
        <begin position="369"/>
        <end position="384"/>
    </location>
</feature>
<evidence type="ECO:0000313" key="6">
    <source>
        <dbReference type="EMBL" id="KZT03884.1"/>
    </source>
</evidence>
<dbReference type="GO" id="GO:0005737">
    <property type="term" value="C:cytoplasm"/>
    <property type="evidence" value="ECO:0007669"/>
    <property type="project" value="TreeGrafter"/>
</dbReference>
<dbReference type="Proteomes" id="UP000076871">
    <property type="component" value="Unassembled WGS sequence"/>
</dbReference>
<dbReference type="Pfam" id="PF00618">
    <property type="entry name" value="RasGEF_N"/>
    <property type="match status" value="1"/>
</dbReference>
<evidence type="ECO:0000256" key="2">
    <source>
        <dbReference type="PROSITE-ProRule" id="PRU00135"/>
    </source>
</evidence>
<dbReference type="RefSeq" id="XP_040761624.1">
    <property type="nucleotide sequence ID" value="XM_040909462.1"/>
</dbReference>
<dbReference type="SUPFAM" id="SSF48366">
    <property type="entry name" value="Ras GEF"/>
    <property type="match status" value="2"/>
</dbReference>
<proteinExistence type="predicted"/>
<dbReference type="Pfam" id="PF00617">
    <property type="entry name" value="RasGEF"/>
    <property type="match status" value="1"/>
</dbReference>
<feature type="compositionally biased region" description="Low complexity" evidence="3">
    <location>
        <begin position="321"/>
        <end position="338"/>
    </location>
</feature>
<dbReference type="SUPFAM" id="SSF50729">
    <property type="entry name" value="PH domain-like"/>
    <property type="match status" value="1"/>
</dbReference>
<feature type="region of interest" description="Disordered" evidence="3">
    <location>
        <begin position="1736"/>
        <end position="1784"/>
    </location>
</feature>